<organism evidence="1 2">
    <name type="scientific">Macaca fascicularis</name>
    <name type="common">Crab-eating macaque</name>
    <name type="synonym">Cynomolgus monkey</name>
    <dbReference type="NCBI Taxonomy" id="9541"/>
    <lineage>
        <taxon>Eukaryota</taxon>
        <taxon>Metazoa</taxon>
        <taxon>Chordata</taxon>
        <taxon>Craniata</taxon>
        <taxon>Vertebrata</taxon>
        <taxon>Euteleostomi</taxon>
        <taxon>Mammalia</taxon>
        <taxon>Eutheria</taxon>
        <taxon>Euarchontoglires</taxon>
        <taxon>Primates</taxon>
        <taxon>Haplorrhini</taxon>
        <taxon>Catarrhini</taxon>
        <taxon>Cercopithecidae</taxon>
        <taxon>Cercopithecinae</taxon>
        <taxon>Macaca</taxon>
    </lineage>
</organism>
<keyword evidence="2" id="KW-1185">Reference proteome</keyword>
<dbReference type="Proteomes" id="UP000233100">
    <property type="component" value="Chromosome 14"/>
</dbReference>
<proteinExistence type="predicted"/>
<accession>A0A2K5TNV2</accession>
<reference evidence="1 2" key="1">
    <citation type="submission" date="2013-03" db="EMBL/GenBank/DDBJ databases">
        <authorList>
            <person name="Warren W."/>
            <person name="Wilson R.K."/>
        </authorList>
    </citation>
    <scope>NUCLEOTIDE SEQUENCE</scope>
</reference>
<sequence>MAIRSRLRIGQAELQGADSVLQSGWVARGASGAAAAKPEAELLLPPAPLPWTLVCHLLIFRSIGRNCRKKPGPCSCPS</sequence>
<reference evidence="1" key="2">
    <citation type="submission" date="2025-08" db="UniProtKB">
        <authorList>
            <consortium name="Ensembl"/>
        </authorList>
    </citation>
    <scope>IDENTIFICATION</scope>
</reference>
<evidence type="ECO:0000313" key="2">
    <source>
        <dbReference type="Proteomes" id="UP000233100"/>
    </source>
</evidence>
<dbReference type="AlphaFoldDB" id="A0A2K5TNV2"/>
<dbReference type="Bgee" id="ENSMFAG00000045706">
    <property type="expression patterns" value="Expressed in liver"/>
</dbReference>
<dbReference type="VEuPathDB" id="HostDB:ENSMFAG00000045706"/>
<protein>
    <submittedName>
        <fullName evidence="1">Uncharacterized protein</fullName>
    </submittedName>
</protein>
<reference evidence="1" key="3">
    <citation type="submission" date="2025-09" db="UniProtKB">
        <authorList>
            <consortium name="Ensembl"/>
        </authorList>
    </citation>
    <scope>IDENTIFICATION</scope>
</reference>
<name>A0A2K5TNV2_MACFA</name>
<dbReference type="Ensembl" id="ENSMFAT00000000236.2">
    <property type="protein sequence ID" value="ENSMFAP00000001709.1"/>
    <property type="gene ID" value="ENSMFAG00000045706.2"/>
</dbReference>
<dbReference type="GeneTree" id="ENSGT00910000147254"/>
<evidence type="ECO:0000313" key="1">
    <source>
        <dbReference type="Ensembl" id="ENSMFAP00000001709.1"/>
    </source>
</evidence>
<dbReference type="OMA" id="PWTLACH"/>